<reference evidence="3" key="1">
    <citation type="submission" date="2023-05" db="EMBL/GenBank/DDBJ databases">
        <title>Streptantibioticus silvisoli sp. nov., acidotolerant actinomycetes 1 from pine litter.</title>
        <authorList>
            <person name="Swiecimska M."/>
            <person name="Golinska P."/>
            <person name="Sangal V."/>
            <person name="Wachnowicz B."/>
            <person name="Goodfellow M."/>
        </authorList>
    </citation>
    <scope>NUCLEOTIDE SEQUENCE</scope>
    <source>
        <strain evidence="3">SL13</strain>
    </source>
</reference>
<protein>
    <recommendedName>
        <fullName evidence="4">Secreted protein</fullName>
    </recommendedName>
</protein>
<organism evidence="3">
    <name type="scientific">Streptantibioticus silvisoli</name>
    <dbReference type="NCBI Taxonomy" id="2705255"/>
    <lineage>
        <taxon>Bacteria</taxon>
        <taxon>Bacillati</taxon>
        <taxon>Actinomycetota</taxon>
        <taxon>Actinomycetes</taxon>
        <taxon>Kitasatosporales</taxon>
        <taxon>Streptomycetaceae</taxon>
        <taxon>Streptantibioticus</taxon>
    </lineage>
</organism>
<feature type="signal peptide" evidence="2">
    <location>
        <begin position="1"/>
        <end position="32"/>
    </location>
</feature>
<evidence type="ECO:0008006" key="4">
    <source>
        <dbReference type="Google" id="ProtNLM"/>
    </source>
</evidence>
<dbReference type="AlphaFoldDB" id="A0AA90H6I0"/>
<sequence>MISTRATRVLATVATLAALPLAAVLFAGAASADNGSFADHQSTSSVNSTQQAATGAGASNQSNTASVNGSGLTHIDQSSVKVDFARLW</sequence>
<comment type="caution">
    <text evidence="3">The sequence shown here is derived from an EMBL/GenBank/DDBJ whole genome shotgun (WGS) entry which is preliminary data.</text>
</comment>
<evidence type="ECO:0000256" key="1">
    <source>
        <dbReference type="SAM" id="MobiDB-lite"/>
    </source>
</evidence>
<evidence type="ECO:0000313" key="3">
    <source>
        <dbReference type="EMBL" id="MDI5971464.1"/>
    </source>
</evidence>
<keyword evidence="2" id="KW-0732">Signal</keyword>
<feature type="region of interest" description="Disordered" evidence="1">
    <location>
        <begin position="35"/>
        <end position="73"/>
    </location>
</feature>
<accession>A0AA90H6I0</accession>
<evidence type="ECO:0000256" key="2">
    <source>
        <dbReference type="SAM" id="SignalP"/>
    </source>
</evidence>
<name>A0AA90H6I0_9ACTN</name>
<feature type="chain" id="PRO_5041716922" description="Secreted protein" evidence="2">
    <location>
        <begin position="33"/>
        <end position="88"/>
    </location>
</feature>
<feature type="compositionally biased region" description="Polar residues" evidence="1">
    <location>
        <begin position="39"/>
        <end position="73"/>
    </location>
</feature>
<proteinExistence type="predicted"/>
<dbReference type="EMBL" id="JABXJJ020000023">
    <property type="protein sequence ID" value="MDI5971464.1"/>
    <property type="molecule type" value="Genomic_DNA"/>
</dbReference>
<dbReference type="RefSeq" id="WP_271318591.1">
    <property type="nucleotide sequence ID" value="NZ_JABXJJ020000023.1"/>
</dbReference>
<gene>
    <name evidence="3" type="ORF">POF50_019345</name>
</gene>